<gene>
    <name evidence="1" type="ORF">ENJ42_02625</name>
</gene>
<name>A0A7C5LZF6_9PROT</name>
<dbReference type="EMBL" id="DRMJ01000127">
    <property type="protein sequence ID" value="HHL42488.1"/>
    <property type="molecule type" value="Genomic_DNA"/>
</dbReference>
<comment type="caution">
    <text evidence="1">The sequence shown here is derived from an EMBL/GenBank/DDBJ whole genome shotgun (WGS) entry which is preliminary data.</text>
</comment>
<protein>
    <submittedName>
        <fullName evidence="1">Uncharacterized protein</fullName>
    </submittedName>
</protein>
<proteinExistence type="predicted"/>
<sequence length="102" mass="12170">MRPISTPQNRWKRRVQHRTIPPARNNQPYSYFIRRGLTPTQFLERRVQISGRGRVCEYRMRYWGKTRKGKAAPLGTGHENWHDPFARVRMGGGVWCVHLWPN</sequence>
<dbReference type="Proteomes" id="UP000885830">
    <property type="component" value="Unassembled WGS sequence"/>
</dbReference>
<dbReference type="AlphaFoldDB" id="A0A7C5LZF6"/>
<reference evidence="1" key="1">
    <citation type="journal article" date="2020" name="mSystems">
        <title>Genome- and Community-Level Interaction Insights into Carbon Utilization and Element Cycling Functions of Hydrothermarchaeota in Hydrothermal Sediment.</title>
        <authorList>
            <person name="Zhou Z."/>
            <person name="Liu Y."/>
            <person name="Xu W."/>
            <person name="Pan J."/>
            <person name="Luo Z.H."/>
            <person name="Li M."/>
        </authorList>
    </citation>
    <scope>NUCLEOTIDE SEQUENCE [LARGE SCALE GENOMIC DNA]</scope>
    <source>
        <strain evidence="1">HyVt-485</strain>
    </source>
</reference>
<organism evidence="1">
    <name type="scientific">Hellea balneolensis</name>
    <dbReference type="NCBI Taxonomy" id="287478"/>
    <lineage>
        <taxon>Bacteria</taxon>
        <taxon>Pseudomonadati</taxon>
        <taxon>Pseudomonadota</taxon>
        <taxon>Alphaproteobacteria</taxon>
        <taxon>Maricaulales</taxon>
        <taxon>Robiginitomaculaceae</taxon>
        <taxon>Hellea</taxon>
    </lineage>
</organism>
<evidence type="ECO:0000313" key="1">
    <source>
        <dbReference type="EMBL" id="HHL42488.1"/>
    </source>
</evidence>
<accession>A0A7C5LZF6</accession>